<name>A0A371GJZ4_MUCPR</name>
<feature type="non-terminal residue" evidence="2">
    <location>
        <position position="1"/>
    </location>
</feature>
<reference evidence="2" key="1">
    <citation type="submission" date="2018-05" db="EMBL/GenBank/DDBJ databases">
        <title>Draft genome of Mucuna pruriens seed.</title>
        <authorList>
            <person name="Nnadi N.E."/>
            <person name="Vos R."/>
            <person name="Hasami M.H."/>
            <person name="Devisetty U.K."/>
            <person name="Aguiy J.C."/>
        </authorList>
    </citation>
    <scope>NUCLEOTIDE SEQUENCE [LARGE SCALE GENOMIC DNA]</scope>
    <source>
        <strain evidence="2">JCA_2017</strain>
    </source>
</reference>
<protein>
    <recommendedName>
        <fullName evidence="4">Retrotransposon gag domain-containing protein</fullName>
    </recommendedName>
</protein>
<accession>A0A371GJZ4</accession>
<comment type="caution">
    <text evidence="2">The sequence shown here is derived from an EMBL/GenBank/DDBJ whole genome shotgun (WGS) entry which is preliminary data.</text>
</comment>
<feature type="region of interest" description="Disordered" evidence="1">
    <location>
        <begin position="1"/>
        <end position="28"/>
    </location>
</feature>
<evidence type="ECO:0000313" key="2">
    <source>
        <dbReference type="EMBL" id="RDX90865.1"/>
    </source>
</evidence>
<dbReference type="AlphaFoldDB" id="A0A371GJZ4"/>
<evidence type="ECO:0000313" key="3">
    <source>
        <dbReference type="Proteomes" id="UP000257109"/>
    </source>
</evidence>
<dbReference type="Proteomes" id="UP000257109">
    <property type="component" value="Unassembled WGS sequence"/>
</dbReference>
<sequence length="103" mass="12238">MHRKNKDASRRAKAERETLRTQLSNSQGYKTPQTLDDLLRLDVHQWGNDIIRYKMFIRNLESMTLDWFSRLPNGIITDFEGFAKLFKLSSRQIRRNSHDRGSL</sequence>
<proteinExistence type="predicted"/>
<organism evidence="2 3">
    <name type="scientific">Mucuna pruriens</name>
    <name type="common">Velvet bean</name>
    <name type="synonym">Dolichos pruriens</name>
    <dbReference type="NCBI Taxonomy" id="157652"/>
    <lineage>
        <taxon>Eukaryota</taxon>
        <taxon>Viridiplantae</taxon>
        <taxon>Streptophyta</taxon>
        <taxon>Embryophyta</taxon>
        <taxon>Tracheophyta</taxon>
        <taxon>Spermatophyta</taxon>
        <taxon>Magnoliopsida</taxon>
        <taxon>eudicotyledons</taxon>
        <taxon>Gunneridae</taxon>
        <taxon>Pentapetalae</taxon>
        <taxon>rosids</taxon>
        <taxon>fabids</taxon>
        <taxon>Fabales</taxon>
        <taxon>Fabaceae</taxon>
        <taxon>Papilionoideae</taxon>
        <taxon>50 kb inversion clade</taxon>
        <taxon>NPAAA clade</taxon>
        <taxon>indigoferoid/millettioid clade</taxon>
        <taxon>Phaseoleae</taxon>
        <taxon>Mucuna</taxon>
    </lineage>
</organism>
<keyword evidence="3" id="KW-1185">Reference proteome</keyword>
<gene>
    <name evidence="2" type="ORF">CR513_27227</name>
</gene>
<evidence type="ECO:0000256" key="1">
    <source>
        <dbReference type="SAM" id="MobiDB-lite"/>
    </source>
</evidence>
<evidence type="ECO:0008006" key="4">
    <source>
        <dbReference type="Google" id="ProtNLM"/>
    </source>
</evidence>
<feature type="compositionally biased region" description="Basic and acidic residues" evidence="1">
    <location>
        <begin position="1"/>
        <end position="19"/>
    </location>
</feature>
<dbReference type="EMBL" id="QJKJ01005264">
    <property type="protein sequence ID" value="RDX90865.1"/>
    <property type="molecule type" value="Genomic_DNA"/>
</dbReference>